<name>A0A0E9U592_ANGAN</name>
<proteinExistence type="predicted"/>
<protein>
    <submittedName>
        <fullName evidence="1">Uncharacterized protein</fullName>
    </submittedName>
</protein>
<dbReference type="EMBL" id="GBXM01047591">
    <property type="protein sequence ID" value="JAH60986.1"/>
    <property type="molecule type" value="Transcribed_RNA"/>
</dbReference>
<reference evidence="1" key="2">
    <citation type="journal article" date="2015" name="Fish Shellfish Immunol.">
        <title>Early steps in the European eel (Anguilla anguilla)-Vibrio vulnificus interaction in the gills: Role of the RtxA13 toxin.</title>
        <authorList>
            <person name="Callol A."/>
            <person name="Pajuelo D."/>
            <person name="Ebbesson L."/>
            <person name="Teles M."/>
            <person name="MacKenzie S."/>
            <person name="Amaro C."/>
        </authorList>
    </citation>
    <scope>NUCLEOTIDE SEQUENCE</scope>
</reference>
<evidence type="ECO:0000313" key="1">
    <source>
        <dbReference type="EMBL" id="JAH60986.1"/>
    </source>
</evidence>
<organism evidence="1">
    <name type="scientific">Anguilla anguilla</name>
    <name type="common">European freshwater eel</name>
    <name type="synonym">Muraena anguilla</name>
    <dbReference type="NCBI Taxonomy" id="7936"/>
    <lineage>
        <taxon>Eukaryota</taxon>
        <taxon>Metazoa</taxon>
        <taxon>Chordata</taxon>
        <taxon>Craniata</taxon>
        <taxon>Vertebrata</taxon>
        <taxon>Euteleostomi</taxon>
        <taxon>Actinopterygii</taxon>
        <taxon>Neopterygii</taxon>
        <taxon>Teleostei</taxon>
        <taxon>Anguilliformes</taxon>
        <taxon>Anguillidae</taxon>
        <taxon>Anguilla</taxon>
    </lineage>
</organism>
<sequence length="62" mass="6924">MFKQINLGPGPVSLASMAIGSRKQSRKENSVTDTMVLELHWVSGCTYKKCIQCEFILGKSIY</sequence>
<dbReference type="AlphaFoldDB" id="A0A0E9U592"/>
<reference evidence="1" key="1">
    <citation type="submission" date="2014-11" db="EMBL/GenBank/DDBJ databases">
        <authorList>
            <person name="Amaro Gonzalez C."/>
        </authorList>
    </citation>
    <scope>NUCLEOTIDE SEQUENCE</scope>
</reference>
<accession>A0A0E9U592</accession>